<dbReference type="Pfam" id="PF00149">
    <property type="entry name" value="Metallophos"/>
    <property type="match status" value="1"/>
</dbReference>
<dbReference type="RefSeq" id="WP_112167233.1">
    <property type="nucleotide sequence ID" value="NZ_JYDE01000017.1"/>
</dbReference>
<name>A0ABX9P873_9GAMM</name>
<dbReference type="EMBL" id="RAHG01000001">
    <property type="protein sequence ID" value="RJT15913.1"/>
    <property type="molecule type" value="Genomic_DNA"/>
</dbReference>
<dbReference type="InterPro" id="IPR029052">
    <property type="entry name" value="Metallo-depent_PP-like"/>
</dbReference>
<dbReference type="InterPro" id="IPR050126">
    <property type="entry name" value="Ap4A_hydrolase"/>
</dbReference>
<dbReference type="InterPro" id="IPR004843">
    <property type="entry name" value="Calcineurin-like_PHP"/>
</dbReference>
<proteinExistence type="predicted"/>
<keyword evidence="3" id="KW-1185">Reference proteome</keyword>
<reference evidence="2 3" key="1">
    <citation type="submission" date="2018-09" db="EMBL/GenBank/DDBJ databases">
        <authorList>
            <person name="Le Fleche-Mateos A."/>
        </authorList>
    </citation>
    <scope>NUCLEOTIDE SEQUENCE [LARGE SCALE GENOMIC DNA]</scope>
    <source>
        <strain evidence="2 3">DSM 30078</strain>
    </source>
</reference>
<comment type="caution">
    <text evidence="2">The sequence shown here is derived from an EMBL/GenBank/DDBJ whole genome shotgun (WGS) entry which is preliminary data.</text>
</comment>
<evidence type="ECO:0000313" key="2">
    <source>
        <dbReference type="EMBL" id="RJT15913.1"/>
    </source>
</evidence>
<protein>
    <submittedName>
        <fullName evidence="2">Serine/threonine-protein phosphatase</fullName>
    </submittedName>
</protein>
<dbReference type="SUPFAM" id="SSF56300">
    <property type="entry name" value="Metallo-dependent phosphatases"/>
    <property type="match status" value="1"/>
</dbReference>
<evidence type="ECO:0000313" key="3">
    <source>
        <dbReference type="Proteomes" id="UP000284119"/>
    </source>
</evidence>
<dbReference type="InterPro" id="IPR006186">
    <property type="entry name" value="Ser/Thr-sp_prot-phosphatase"/>
</dbReference>
<gene>
    <name evidence="2" type="ORF">D5396_01975</name>
</gene>
<dbReference type="PANTHER" id="PTHR42850:SF10">
    <property type="entry name" value="SERINE_THREONINE-PROTEIN PHOSPHATASE 1"/>
    <property type="match status" value="1"/>
</dbReference>
<organism evidence="2 3">
    <name type="scientific">Rahnella inusitata</name>
    <dbReference type="NCBI Taxonomy" id="58169"/>
    <lineage>
        <taxon>Bacteria</taxon>
        <taxon>Pseudomonadati</taxon>
        <taxon>Pseudomonadota</taxon>
        <taxon>Gammaproteobacteria</taxon>
        <taxon>Enterobacterales</taxon>
        <taxon>Yersiniaceae</taxon>
        <taxon>Rahnella</taxon>
    </lineage>
</organism>
<evidence type="ECO:0000259" key="1">
    <source>
        <dbReference type="PROSITE" id="PS00125"/>
    </source>
</evidence>
<feature type="domain" description="Serine/threonine specific protein phosphatases" evidence="1">
    <location>
        <begin position="74"/>
        <end position="79"/>
    </location>
</feature>
<dbReference type="PANTHER" id="PTHR42850">
    <property type="entry name" value="METALLOPHOSPHOESTERASE"/>
    <property type="match status" value="1"/>
</dbReference>
<sequence>MIPALYKRIDGKNYRHIYIVGDLHGCKSLLDEQLNIMIFNPSLDLLLSVGDLADRGPNSVGCLQLIHQPWFSCVRGNHEQMAIDAVNEQNIPRWLRNGGDWFYALESEDQEQVKALILEADSLPHVIELTTREGKRIVVAHADYVSDEYVFGRLLDSYEIIWNRDRINHALAGRYQPVAGADAFYFGHTPVEKVMQFANQHYIDTGAVFGGCLTILQLQ</sequence>
<dbReference type="Proteomes" id="UP000284119">
    <property type="component" value="Unassembled WGS sequence"/>
</dbReference>
<accession>A0ABX9P873</accession>
<dbReference type="Gene3D" id="3.60.21.10">
    <property type="match status" value="1"/>
</dbReference>
<dbReference type="PROSITE" id="PS00125">
    <property type="entry name" value="SER_THR_PHOSPHATASE"/>
    <property type="match status" value="1"/>
</dbReference>